<dbReference type="Gene3D" id="3.30.2290.10">
    <property type="entry name" value="PmbA/TldD superfamily"/>
    <property type="match status" value="1"/>
</dbReference>
<dbReference type="SUPFAM" id="SSF111283">
    <property type="entry name" value="Putative modulator of DNA gyrase, PmbA/TldD"/>
    <property type="match status" value="1"/>
</dbReference>
<protein>
    <recommendedName>
        <fullName evidence="2">Metalloprotease TldD/E C-terminal domain-containing protein</fullName>
    </recommendedName>
</protein>
<dbReference type="InterPro" id="IPR045569">
    <property type="entry name" value="Metalloprtase-TldD/E_C"/>
</dbReference>
<accession>A0A941W4Z7</accession>
<dbReference type="InterPro" id="IPR036059">
    <property type="entry name" value="TldD/PmbA_sf"/>
</dbReference>
<name>A0A941W4Z7_9BACT</name>
<dbReference type="InterPro" id="IPR035068">
    <property type="entry name" value="TldD/PmbA_N"/>
</dbReference>
<sequence length="513" mass="56650">MQPHIEILDKLKAHVFKTLSAHYQSLDNCKYADLRLGISEFKSASSENGQSKDVTDDYDASFGIRVIAGEMSSWGFYGQSLGRNDFKNKEITNLIITAINTAYERAMANAKKKSAFKKKADSLTGVRLAKIKVCQDTVPADFEIDPRKIPLQKVLKTSINVSRQMKELDPSVLYAATGIKTGITRELFCSSEGANIDQSLPLTQGVVYVSAQKGESSPEVCYDYIGDLKGWEIIEGKNCYDQSFLDFALERTKETIELSGAEFLKTSKGEVVVVTDPHFNTLLVHEIVGHPTESDRILKMETAYAGRSWLYKSSDENQLGNRIASPLVNAFSDPTVMGYGYYKYDAEGTPARRIDVIKNGILKTFLNGRENAATLGHEPNGSMRATTSAMVPIVRMTNTAFGPGKKNPKSIIKEVKNGYYIVSHRIPSISESRENFRISAKKVYKIENGKLVKLYRGGGIMANSKDFLMSVDAVGNDFKMFPIPNCGKGQPMQIMRVGNGGPTIRGKARLAGC</sequence>
<dbReference type="AlphaFoldDB" id="A0A941W4Z7"/>
<evidence type="ECO:0000259" key="2">
    <source>
        <dbReference type="Pfam" id="PF19289"/>
    </source>
</evidence>
<dbReference type="GO" id="GO:0006508">
    <property type="term" value="P:proteolysis"/>
    <property type="evidence" value="ECO:0007669"/>
    <property type="project" value="InterPro"/>
</dbReference>
<dbReference type="Pfam" id="PF19289">
    <property type="entry name" value="PmbA_TldD_3rd"/>
    <property type="match status" value="1"/>
</dbReference>
<dbReference type="Proteomes" id="UP000722750">
    <property type="component" value="Unassembled WGS sequence"/>
</dbReference>
<evidence type="ECO:0000256" key="1">
    <source>
        <dbReference type="ARBA" id="ARBA00005836"/>
    </source>
</evidence>
<dbReference type="InterPro" id="IPR051463">
    <property type="entry name" value="Peptidase_U62_metallo"/>
</dbReference>
<reference evidence="3" key="1">
    <citation type="journal article" date="2021" name="ISME J.">
        <title>Fine-scale metabolic discontinuity in a stratified prokaryote microbiome of a Red Sea deep halocline.</title>
        <authorList>
            <person name="Michoud G."/>
            <person name="Ngugi D.K."/>
            <person name="Barozzi A."/>
            <person name="Merlino G."/>
            <person name="Calleja M.L."/>
            <person name="Delgado-Huertas A."/>
            <person name="Moran X.A.G."/>
            <person name="Daffonchio D."/>
        </authorList>
    </citation>
    <scope>NUCLEOTIDE SEQUENCE</scope>
    <source>
        <strain evidence="3">SuakinDeep_MAG55_1</strain>
    </source>
</reference>
<dbReference type="EMBL" id="JAANXD010000077">
    <property type="protein sequence ID" value="MBS1259011.1"/>
    <property type="molecule type" value="Genomic_DNA"/>
</dbReference>
<comment type="caution">
    <text evidence="3">The sequence shown here is derived from an EMBL/GenBank/DDBJ whole genome shotgun (WGS) entry which is preliminary data.</text>
</comment>
<feature type="domain" description="Metalloprotease TldD/E C-terminal" evidence="2">
    <location>
        <begin position="269"/>
        <end position="505"/>
    </location>
</feature>
<dbReference type="GO" id="GO:0008237">
    <property type="term" value="F:metallopeptidase activity"/>
    <property type="evidence" value="ECO:0007669"/>
    <property type="project" value="InterPro"/>
</dbReference>
<comment type="similarity">
    <text evidence="1">Belongs to the peptidase U62 family.</text>
</comment>
<dbReference type="PANTHER" id="PTHR30624">
    <property type="entry name" value="UNCHARACTERIZED PROTEIN TLDD AND PMBA"/>
    <property type="match status" value="1"/>
</dbReference>
<dbReference type="GO" id="GO:0005829">
    <property type="term" value="C:cytosol"/>
    <property type="evidence" value="ECO:0007669"/>
    <property type="project" value="TreeGrafter"/>
</dbReference>
<proteinExistence type="inferred from homology"/>
<evidence type="ECO:0000313" key="3">
    <source>
        <dbReference type="EMBL" id="MBS1259011.1"/>
    </source>
</evidence>
<dbReference type="PANTHER" id="PTHR30624:SF0">
    <property type="entry name" value="METALLOPROTEASE SLR0863"/>
    <property type="match status" value="1"/>
</dbReference>
<gene>
    <name evidence="3" type="ORF">MAG551_02077</name>
</gene>
<evidence type="ECO:0000313" key="4">
    <source>
        <dbReference type="Proteomes" id="UP000722750"/>
    </source>
</evidence>
<organism evidence="3 4">
    <name type="scientific">Candidatus Scalindua arabica</name>
    <dbReference type="NCBI Taxonomy" id="1127984"/>
    <lineage>
        <taxon>Bacteria</taxon>
        <taxon>Pseudomonadati</taxon>
        <taxon>Planctomycetota</taxon>
        <taxon>Candidatus Brocadiia</taxon>
        <taxon>Candidatus Brocadiales</taxon>
        <taxon>Candidatus Scalinduaceae</taxon>
        <taxon>Candidatus Scalindua</taxon>
    </lineage>
</organism>